<protein>
    <recommendedName>
        <fullName evidence="4">DUF3592 domain-containing protein</fullName>
    </recommendedName>
</protein>
<comment type="caution">
    <text evidence="2">The sequence shown here is derived from an EMBL/GenBank/DDBJ whole genome shotgun (WGS) entry which is preliminary data.</text>
</comment>
<dbReference type="RefSeq" id="WP_175604721.1">
    <property type="nucleotide sequence ID" value="NZ_JABWGO010000011.1"/>
</dbReference>
<reference evidence="2 3" key="1">
    <citation type="submission" date="2020-06" db="EMBL/GenBank/DDBJ databases">
        <authorList>
            <person name="Chanama M."/>
        </authorList>
    </citation>
    <scope>NUCLEOTIDE SEQUENCE [LARGE SCALE GENOMIC DNA]</scope>
    <source>
        <strain evidence="2 3">TBRC6557</strain>
    </source>
</reference>
<keyword evidence="1" id="KW-0812">Transmembrane</keyword>
<proteinExistence type="predicted"/>
<feature type="transmembrane region" description="Helical" evidence="1">
    <location>
        <begin position="116"/>
        <end position="135"/>
    </location>
</feature>
<evidence type="ECO:0000256" key="1">
    <source>
        <dbReference type="SAM" id="Phobius"/>
    </source>
</evidence>
<evidence type="ECO:0000313" key="3">
    <source>
        <dbReference type="Proteomes" id="UP000546126"/>
    </source>
</evidence>
<dbReference type="EMBL" id="JABWGO010000011">
    <property type="protein sequence ID" value="NUW45249.1"/>
    <property type="molecule type" value="Genomic_DNA"/>
</dbReference>
<organism evidence="2 3">
    <name type="scientific">Nonomuraea rhodomycinica</name>
    <dbReference type="NCBI Taxonomy" id="1712872"/>
    <lineage>
        <taxon>Bacteria</taxon>
        <taxon>Bacillati</taxon>
        <taxon>Actinomycetota</taxon>
        <taxon>Actinomycetes</taxon>
        <taxon>Streptosporangiales</taxon>
        <taxon>Streptosporangiaceae</taxon>
        <taxon>Nonomuraea</taxon>
    </lineage>
</organism>
<accession>A0A7Y6IY83</accession>
<keyword evidence="1" id="KW-1133">Transmembrane helix</keyword>
<gene>
    <name evidence="2" type="ORF">HT134_34775</name>
</gene>
<keyword evidence="1" id="KW-0472">Membrane</keyword>
<keyword evidence="3" id="KW-1185">Reference proteome</keyword>
<name>A0A7Y6IY83_9ACTN</name>
<dbReference type="Proteomes" id="UP000546126">
    <property type="component" value="Unassembled WGS sequence"/>
</dbReference>
<evidence type="ECO:0000313" key="2">
    <source>
        <dbReference type="EMBL" id="NUW45249.1"/>
    </source>
</evidence>
<sequence>MDRRTRKWFVLTLLGMVALLAAGVLTAFLTVSTISFEARAARNEGVPGTFTAKEQHCRHGSCSWHGAFASADGRETRDYTIMRDLSFSVVPGDRVPAIDVGDGAEVYHPGSFDYRFAVMVVLTTLGWPALAIWPARRALEIWRARSLTPSG</sequence>
<evidence type="ECO:0008006" key="4">
    <source>
        <dbReference type="Google" id="ProtNLM"/>
    </source>
</evidence>
<dbReference type="AlphaFoldDB" id="A0A7Y6IY83"/>